<evidence type="ECO:0000313" key="2">
    <source>
        <dbReference type="Proteomes" id="UP000032727"/>
    </source>
</evidence>
<gene>
    <name evidence="1" type="ORF">EC958_4369</name>
</gene>
<dbReference type="AlphaFoldDB" id="A0AA36L2B2"/>
<name>A0AA36L2B2_ECOLX</name>
<reference evidence="1 2" key="1">
    <citation type="journal article" date="2014" name="PLoS ONE">
        <title>The complete genome sequence of Escherichia coli EC958: a high quality reference sequence for the globally disseminated multidrug resistant E. coli O25b:H4-ST131 clone.</title>
        <authorList>
            <person name="Forde B.M."/>
            <person name="Ben Zakour N.L."/>
            <person name="Stanton-Cook M."/>
            <person name="Phan M.D."/>
            <person name="Totsika M."/>
            <person name="Peters K.M."/>
            <person name="Chan K.G."/>
            <person name="Schembri M.A."/>
            <person name="Upton M."/>
            <person name="Beatson S.A."/>
        </authorList>
    </citation>
    <scope>NUCLEOTIDE SEQUENCE [LARGE SCALE GENOMIC DNA]</scope>
    <source>
        <strain evidence="1 2">EC958</strain>
    </source>
</reference>
<organism evidence="1 2">
    <name type="scientific">Escherichia coli O25b:H4-ST131</name>
    <dbReference type="NCBI Taxonomy" id="941322"/>
    <lineage>
        <taxon>Bacteria</taxon>
        <taxon>Pseudomonadati</taxon>
        <taxon>Pseudomonadota</taxon>
        <taxon>Gammaproteobacteria</taxon>
        <taxon>Enterobacterales</taxon>
        <taxon>Enterobacteriaceae</taxon>
        <taxon>Escherichia</taxon>
    </lineage>
</organism>
<dbReference type="EMBL" id="HG941718">
    <property type="protein sequence ID" value="CDN84729.1"/>
    <property type="molecule type" value="Genomic_DNA"/>
</dbReference>
<dbReference type="KEGG" id="ecos:EC958_4369"/>
<sequence length="43" mass="4708">MGLHLLHQDGVPEKVSSFTAPGVKVKSTIHNDRSVPHQPVFNC</sequence>
<proteinExistence type="predicted"/>
<dbReference type="Proteomes" id="UP000032727">
    <property type="component" value="Chromosome I"/>
</dbReference>
<protein>
    <submittedName>
        <fullName evidence="1">Uncharacterized protein</fullName>
    </submittedName>
</protein>
<evidence type="ECO:0000313" key="1">
    <source>
        <dbReference type="EMBL" id="CDN84729.1"/>
    </source>
</evidence>
<accession>A0AA36L2B2</accession>